<dbReference type="EMBL" id="JBANAX010000546">
    <property type="protein sequence ID" value="KAL1204161.1"/>
    <property type="molecule type" value="Genomic_DNA"/>
</dbReference>
<dbReference type="InterPro" id="IPR050796">
    <property type="entry name" value="SCF_F-box_component"/>
</dbReference>
<feature type="domain" description="F-box associated beta-propeller type 1" evidence="1">
    <location>
        <begin position="1"/>
        <end position="228"/>
    </location>
</feature>
<dbReference type="PANTHER" id="PTHR31672">
    <property type="entry name" value="BNACNNG10540D PROTEIN"/>
    <property type="match status" value="1"/>
</dbReference>
<sequence>MVVNPCTGQTRWIEPRSVYYDRYVLGYANNNNESYESYKILRFPYDDSQLEIFDLKSNSWRVLPNEGPCTYVRNAYWISYLDDLLSFDFSTERCRRLCLLFPKPKSYVIALSVFREEKLSLLHGSFGGSNTKQIKIWVSNKIDDTKISWSISFTFDLCSQFDHHLYTPVSFLIDEEKKVVVTCGRSVEKNKNMIHIVTEHGCRKFDYDTNQSNHCCPFLFSYVPSLVSLNPPMQFFFFFYE</sequence>
<dbReference type="PANTHER" id="PTHR31672:SF13">
    <property type="entry name" value="F-BOX PROTEIN CPR30-LIKE"/>
    <property type="match status" value="1"/>
</dbReference>
<accession>A0ABD1ABH3</accession>
<dbReference type="InterPro" id="IPR006527">
    <property type="entry name" value="F-box-assoc_dom_typ1"/>
</dbReference>
<name>A0ABD1ABH3_CARAN</name>
<gene>
    <name evidence="2" type="ORF">V5N11_026658</name>
</gene>
<keyword evidence="3" id="KW-1185">Reference proteome</keyword>
<comment type="caution">
    <text evidence="2">The sequence shown here is derived from an EMBL/GenBank/DDBJ whole genome shotgun (WGS) entry which is preliminary data.</text>
</comment>
<dbReference type="Proteomes" id="UP001558713">
    <property type="component" value="Unassembled WGS sequence"/>
</dbReference>
<evidence type="ECO:0000259" key="1">
    <source>
        <dbReference type="Pfam" id="PF07734"/>
    </source>
</evidence>
<dbReference type="InterPro" id="IPR017451">
    <property type="entry name" value="F-box-assoc_interact_dom"/>
</dbReference>
<proteinExistence type="predicted"/>
<evidence type="ECO:0000313" key="2">
    <source>
        <dbReference type="EMBL" id="KAL1204161.1"/>
    </source>
</evidence>
<dbReference type="AlphaFoldDB" id="A0ABD1ABH3"/>
<reference evidence="2 3" key="1">
    <citation type="submission" date="2024-04" db="EMBL/GenBank/DDBJ databases">
        <title>Genome assembly C_amara_ONT_v2.</title>
        <authorList>
            <person name="Yant L."/>
            <person name="Moore C."/>
            <person name="Slenker M."/>
        </authorList>
    </citation>
    <scope>NUCLEOTIDE SEQUENCE [LARGE SCALE GENOMIC DNA]</scope>
    <source>
        <tissue evidence="2">Leaf</tissue>
    </source>
</reference>
<dbReference type="NCBIfam" id="TIGR01640">
    <property type="entry name" value="F_box_assoc_1"/>
    <property type="match status" value="1"/>
</dbReference>
<evidence type="ECO:0000313" key="3">
    <source>
        <dbReference type="Proteomes" id="UP001558713"/>
    </source>
</evidence>
<dbReference type="Pfam" id="PF07734">
    <property type="entry name" value="FBA_1"/>
    <property type="match status" value="1"/>
</dbReference>
<dbReference type="InterPro" id="IPR011043">
    <property type="entry name" value="Gal_Oxase/kelch_b-propeller"/>
</dbReference>
<protein>
    <submittedName>
        <fullName evidence="2">F-box/LRR-repeat/kelch-repeat protein</fullName>
    </submittedName>
</protein>
<dbReference type="SUPFAM" id="SSF50965">
    <property type="entry name" value="Galactose oxidase, central domain"/>
    <property type="match status" value="1"/>
</dbReference>
<organism evidence="2 3">
    <name type="scientific">Cardamine amara subsp. amara</name>
    <dbReference type="NCBI Taxonomy" id="228776"/>
    <lineage>
        <taxon>Eukaryota</taxon>
        <taxon>Viridiplantae</taxon>
        <taxon>Streptophyta</taxon>
        <taxon>Embryophyta</taxon>
        <taxon>Tracheophyta</taxon>
        <taxon>Spermatophyta</taxon>
        <taxon>Magnoliopsida</taxon>
        <taxon>eudicotyledons</taxon>
        <taxon>Gunneridae</taxon>
        <taxon>Pentapetalae</taxon>
        <taxon>rosids</taxon>
        <taxon>malvids</taxon>
        <taxon>Brassicales</taxon>
        <taxon>Brassicaceae</taxon>
        <taxon>Cardamineae</taxon>
        <taxon>Cardamine</taxon>
    </lineage>
</organism>